<name>A0AAP9AHK9_9ENTR</name>
<dbReference type="Proteomes" id="UP000317812">
    <property type="component" value="Chromosome"/>
</dbReference>
<accession>A0AAP9AHK9</accession>
<gene>
    <name evidence="2" type="ORF">ES815_03245</name>
</gene>
<keyword evidence="1" id="KW-0175">Coiled coil</keyword>
<evidence type="ECO:0000313" key="3">
    <source>
        <dbReference type="Proteomes" id="UP000317812"/>
    </source>
</evidence>
<sequence length="346" mass="40253">MPTNNPVFMSDTVHANNETSENVRKLNEAMQRLREHQAQEQRHGRHAVREWSLADGLQQFHELRKEEKANGWSHASLYDKVKFEEFDLAPYNVLGIRAHSIQQMYDKLCHDTLAKYLHGLGYVRSQLIAARDVLNIEGKKKYEAYIRNAVETLPARCYGLKPHYLNILTGLMDIPFRRSAEKDRREISDTLCHIVEHISEYRYEGLDERYQEYAYTILRSVDTDELPPMIAGLIIREASELVECACVNMVEPYKNCGLTHEEWWRYIDPEEYAEEYPDNEMPEHASPIASCNVYSSHFGIAQQSLWYGIDEETDNFITSLIGGLLYARQPEARLHKTLARAKSERP</sequence>
<dbReference type="EMBL" id="CP035382">
    <property type="protein sequence ID" value="QDK17378.1"/>
    <property type="molecule type" value="Genomic_DNA"/>
</dbReference>
<evidence type="ECO:0000313" key="2">
    <source>
        <dbReference type="EMBL" id="QDK17378.1"/>
    </source>
</evidence>
<organism evidence="2 3">
    <name type="scientific">Leclercia adecarboxylata</name>
    <dbReference type="NCBI Taxonomy" id="83655"/>
    <lineage>
        <taxon>Bacteria</taxon>
        <taxon>Pseudomonadati</taxon>
        <taxon>Pseudomonadota</taxon>
        <taxon>Gammaproteobacteria</taxon>
        <taxon>Enterobacterales</taxon>
        <taxon>Enterobacteriaceae</taxon>
        <taxon>Leclercia</taxon>
    </lineage>
</organism>
<reference evidence="2 3" key="1">
    <citation type="submission" date="2019-01" db="EMBL/GenBank/DDBJ databases">
        <title>Florfenicol resistance in Enterobacteriaceae and whole-genome sequence analysis of florfenicol-resistant Leclercia adecarboxylata strain R25.</title>
        <authorList>
            <person name="Bao Q."/>
            <person name="Ying Y."/>
        </authorList>
    </citation>
    <scope>NUCLEOTIDE SEQUENCE [LARGE SCALE GENOMIC DNA]</scope>
    <source>
        <strain evidence="2 3">R25</strain>
    </source>
</reference>
<dbReference type="RefSeq" id="WP_142486602.1">
    <property type="nucleotide sequence ID" value="NZ_CP035382.1"/>
</dbReference>
<protein>
    <submittedName>
        <fullName evidence="2">Uncharacterized protein</fullName>
    </submittedName>
</protein>
<feature type="coiled-coil region" evidence="1">
    <location>
        <begin position="16"/>
        <end position="43"/>
    </location>
</feature>
<dbReference type="AlphaFoldDB" id="A0AAP9AHK9"/>
<proteinExistence type="predicted"/>
<evidence type="ECO:0000256" key="1">
    <source>
        <dbReference type="SAM" id="Coils"/>
    </source>
</evidence>